<dbReference type="SUPFAM" id="SSF51182">
    <property type="entry name" value="RmlC-like cupins"/>
    <property type="match status" value="1"/>
</dbReference>
<dbReference type="InterPro" id="IPR051161">
    <property type="entry name" value="Mannose-6P_isomerase_type2"/>
</dbReference>
<dbReference type="InterPro" id="IPR054566">
    <property type="entry name" value="ManC/GMP-like_b-helix"/>
</dbReference>
<evidence type="ECO:0000259" key="2">
    <source>
        <dbReference type="Pfam" id="PF00483"/>
    </source>
</evidence>
<dbReference type="GO" id="GO:0016853">
    <property type="term" value="F:isomerase activity"/>
    <property type="evidence" value="ECO:0007669"/>
    <property type="project" value="UniProtKB-KW"/>
</dbReference>
<dbReference type="InterPro" id="IPR005835">
    <property type="entry name" value="NTP_transferase_dom"/>
</dbReference>
<keyword evidence="4" id="KW-0548">Nucleotidyltransferase</keyword>
<evidence type="ECO:0000313" key="4">
    <source>
        <dbReference type="EMBL" id="PBD16784.1"/>
    </source>
</evidence>
<dbReference type="AlphaFoldDB" id="A0A2A3JQK6"/>
<accession>A0A2A3JQK6</accession>
<dbReference type="EC" id="2.7.7.13" evidence="4"/>
<reference evidence="4" key="1">
    <citation type="submission" date="2017-09" db="EMBL/GenBank/DDBJ databases">
        <title>Yangia sp. SAOS 153D whole genome sequencing.</title>
        <authorList>
            <person name="Verma A."/>
            <person name="Krishnamurthi S."/>
        </authorList>
    </citation>
    <scope>NUCLEOTIDE SEQUENCE [LARGE SCALE GENOMIC DNA]</scope>
    <source>
        <strain evidence="4">SAOS 153D</strain>
    </source>
</reference>
<feature type="domain" description="Nucleotidyl transferase" evidence="2">
    <location>
        <begin position="34"/>
        <end position="315"/>
    </location>
</feature>
<comment type="caution">
    <text evidence="4">The sequence shown here is derived from an EMBL/GenBank/DDBJ whole genome shotgun (WGS) entry which is preliminary data.</text>
</comment>
<dbReference type="SUPFAM" id="SSF53448">
    <property type="entry name" value="Nucleotide-diphospho-sugar transferases"/>
    <property type="match status" value="1"/>
</dbReference>
<dbReference type="Pfam" id="PF00483">
    <property type="entry name" value="NTP_transferase"/>
    <property type="match status" value="1"/>
</dbReference>
<evidence type="ECO:0000259" key="3">
    <source>
        <dbReference type="Pfam" id="PF22640"/>
    </source>
</evidence>
<dbReference type="InterPro" id="IPR029044">
    <property type="entry name" value="Nucleotide-diphossugar_trans"/>
</dbReference>
<organism evidence="4">
    <name type="scientific">Alloyangia mangrovi</name>
    <dbReference type="NCBI Taxonomy" id="1779329"/>
    <lineage>
        <taxon>Bacteria</taxon>
        <taxon>Pseudomonadati</taxon>
        <taxon>Pseudomonadota</taxon>
        <taxon>Alphaproteobacteria</taxon>
        <taxon>Rhodobacterales</taxon>
        <taxon>Roseobacteraceae</taxon>
        <taxon>Alloyangia</taxon>
    </lineage>
</organism>
<dbReference type="InterPro" id="IPR011051">
    <property type="entry name" value="RmlC_Cupin_sf"/>
</dbReference>
<gene>
    <name evidence="4" type="primary">cpsB</name>
    <name evidence="4" type="ORF">CLG85_23695</name>
</gene>
<dbReference type="GO" id="GO:0009298">
    <property type="term" value="P:GDP-mannose biosynthetic process"/>
    <property type="evidence" value="ECO:0007669"/>
    <property type="project" value="TreeGrafter"/>
</dbReference>
<name>A0A2A3JQK6_9RHOB</name>
<sequence>MRDEGPLPDVLPTGPAADAARREERDKDMSRVVPVVLCGGIGARLWPMSRSQSPKQFHPVADAGSLTFFQSTVQRHRAGCYADPVVVTATPHVQTVLRQLAGLQCEGRLIVEPFARNTGPAVLAAALEIAAEDPDRLMLVLPSDHVISGDFDSIVADARKAAEDGRIVLFGITPAYPETGYGYIVDGGIFRHNAALRRVAKFVEKPPREQAEALITSGSAYWASGISLFAARTIIDEFRRIDPKTFAAVSLAFENGIRKAGQVHLGGEAFRHARAEPTERIIFEHSPHVILAPADITWSDVGSWTSVHGVGQQDEKGNVFHGDVIATDTENALVRAGDRLVALVGVPEVIVIDTPDALLVTRRGRCQDVQKVVELLRRSQRLEASRHKRREHEWGRSMSLLRSGGLDMVMLTINSGTSVNIDPEPGRKLIVTRGTIEMFDGPWRRSVGQGEHVTLDNLQPCRLVNAGAQEAEALLMTLRPTLMLAAQAGVSHHVS</sequence>
<protein>
    <submittedName>
        <fullName evidence="4">Mannose-1-phosphate guanylyltransferase/mannose-6-phosphate isomerase</fullName>
        <ecNumber evidence="4">2.7.7.13</ecNumber>
    </submittedName>
</protein>
<dbReference type="PANTHER" id="PTHR46390:SF1">
    <property type="entry name" value="MANNOSE-1-PHOSPHATE GUANYLYLTRANSFERASE"/>
    <property type="match status" value="1"/>
</dbReference>
<dbReference type="PANTHER" id="PTHR46390">
    <property type="entry name" value="MANNOSE-1-PHOSPHATE GUANYLYLTRANSFERASE"/>
    <property type="match status" value="1"/>
</dbReference>
<dbReference type="OrthoDB" id="9806359at2"/>
<feature type="domain" description="MannoseP isomerase/GMP-like beta-helix" evidence="3">
    <location>
        <begin position="322"/>
        <end position="376"/>
    </location>
</feature>
<feature type="region of interest" description="Disordered" evidence="1">
    <location>
        <begin position="1"/>
        <end position="26"/>
    </location>
</feature>
<proteinExistence type="predicted"/>
<keyword evidence="4" id="KW-0413">Isomerase</keyword>
<dbReference type="Pfam" id="PF22640">
    <property type="entry name" value="ManC_GMP_beta-helix"/>
    <property type="match status" value="1"/>
</dbReference>
<dbReference type="GO" id="GO:0004475">
    <property type="term" value="F:mannose-1-phosphate guanylyltransferase (GTP) activity"/>
    <property type="evidence" value="ECO:0007669"/>
    <property type="project" value="UniProtKB-EC"/>
</dbReference>
<evidence type="ECO:0000256" key="1">
    <source>
        <dbReference type="SAM" id="MobiDB-lite"/>
    </source>
</evidence>
<keyword evidence="4" id="KW-0808">Transferase</keyword>
<dbReference type="Gene3D" id="3.90.550.10">
    <property type="entry name" value="Spore Coat Polysaccharide Biosynthesis Protein SpsA, Chain A"/>
    <property type="match status" value="1"/>
</dbReference>
<dbReference type="EMBL" id="NTHN01000545">
    <property type="protein sequence ID" value="PBD16784.1"/>
    <property type="molecule type" value="Genomic_DNA"/>
</dbReference>